<dbReference type="Proteomes" id="UP000472240">
    <property type="component" value="Chromosome 1"/>
</dbReference>
<dbReference type="InParanoid" id="A0A671DWY4"/>
<accession>A0A671DWY4</accession>
<name>A0A671DWY4_RHIFE</name>
<reference evidence="2" key="4">
    <citation type="submission" date="2025-08" db="UniProtKB">
        <authorList>
            <consortium name="Ensembl"/>
        </authorList>
    </citation>
    <scope>IDENTIFICATION</scope>
</reference>
<evidence type="ECO:0000313" key="2">
    <source>
        <dbReference type="Ensembl" id="ENSRFEP00010003918.1"/>
    </source>
</evidence>
<reference evidence="2" key="5">
    <citation type="submission" date="2025-09" db="UniProtKB">
        <authorList>
            <consortium name="Ensembl"/>
        </authorList>
    </citation>
    <scope>IDENTIFICATION</scope>
</reference>
<proteinExistence type="predicted"/>
<reference evidence="2 3" key="1">
    <citation type="journal article" date="2015" name="Annu Rev Anim Biosci">
        <title>The Genome 10K Project: a way forward.</title>
        <authorList>
            <person name="Koepfli K.P."/>
            <person name="Paten B."/>
            <person name="O'Brien S.J."/>
            <person name="Koepfli K.P."/>
            <person name="Paten B."/>
            <person name="Antunes A."/>
            <person name="Belov K."/>
            <person name="Bustamante C."/>
            <person name="Castoe T.A."/>
            <person name="Clawson H."/>
            <person name="Crawford A.J."/>
            <person name="Diekhans M."/>
            <person name="Distel D."/>
            <person name="Durbin R."/>
            <person name="Earl D."/>
            <person name="Fujita M.K."/>
            <person name="Gamble T."/>
            <person name="Georges A."/>
            <person name="Gemmell N."/>
            <person name="Gilbert M.T."/>
            <person name="Graves J.M."/>
            <person name="Green R.E."/>
            <person name="Hickey G."/>
            <person name="Jarvis E.D."/>
            <person name="Johnson W."/>
            <person name="Komissarov A."/>
            <person name="Korf I."/>
            <person name="Kuhn R."/>
            <person name="Larkin D.M."/>
            <person name="Lewin H."/>
            <person name="Lopez J.V."/>
            <person name="Ma J."/>
            <person name="Marques-Bonet T."/>
            <person name="Miller W."/>
            <person name="Murphy R."/>
            <person name="Pevzner P."/>
            <person name="Shapiro B."/>
            <person name="Steiner C."/>
            <person name="Tamazian G."/>
            <person name="Venkatesh B."/>
            <person name="Wang J."/>
            <person name="Wayne R."/>
            <person name="Wiley E."/>
            <person name="Yang H."/>
            <person name="Zhang G."/>
            <person name="Haussler D."/>
            <person name="Ryder O."/>
            <person name="O'Brien S.J."/>
        </authorList>
    </citation>
    <scope>NUCLEOTIDE SEQUENCE</scope>
</reference>
<feature type="region of interest" description="Disordered" evidence="1">
    <location>
        <begin position="47"/>
        <end position="69"/>
    </location>
</feature>
<evidence type="ECO:0000256" key="1">
    <source>
        <dbReference type="SAM" id="MobiDB-lite"/>
    </source>
</evidence>
<feature type="compositionally biased region" description="Basic and acidic residues" evidence="1">
    <location>
        <begin position="57"/>
        <end position="69"/>
    </location>
</feature>
<evidence type="ECO:0000313" key="3">
    <source>
        <dbReference type="Proteomes" id="UP000472240"/>
    </source>
</evidence>
<reference evidence="3" key="3">
    <citation type="submission" date="2018-12" db="EMBL/GenBank/DDBJ databases">
        <title>G10K-VGP greater horseshoe bat female genome, primary haplotype.</title>
        <authorList>
            <person name="Teeling E."/>
            <person name="Myers G."/>
            <person name="Vernes S."/>
            <person name="Pippel M."/>
            <person name="Winkler S."/>
            <person name="Fedrigo O."/>
            <person name="Rhie A."/>
            <person name="Koren S."/>
            <person name="Phillippy A."/>
            <person name="Lewin H."/>
            <person name="Damas J."/>
            <person name="Howe K."/>
            <person name="Mountcastle J."/>
            <person name="Jarvis E.D."/>
        </authorList>
    </citation>
    <scope>NUCLEOTIDE SEQUENCE [LARGE SCALE GENOMIC DNA]</scope>
</reference>
<dbReference type="Ensembl" id="ENSRFET00010004295.1">
    <property type="protein sequence ID" value="ENSRFEP00010003918.1"/>
    <property type="gene ID" value="ENSRFEG00010002755.1"/>
</dbReference>
<keyword evidence="3" id="KW-1185">Reference proteome</keyword>
<feature type="region of interest" description="Disordered" evidence="1">
    <location>
        <begin position="1"/>
        <end position="30"/>
    </location>
</feature>
<dbReference type="AlphaFoldDB" id="A0A671DWY4"/>
<organism evidence="2 3">
    <name type="scientific">Rhinolophus ferrumequinum</name>
    <name type="common">Greater horseshoe bat</name>
    <dbReference type="NCBI Taxonomy" id="59479"/>
    <lineage>
        <taxon>Eukaryota</taxon>
        <taxon>Metazoa</taxon>
        <taxon>Chordata</taxon>
        <taxon>Craniata</taxon>
        <taxon>Vertebrata</taxon>
        <taxon>Euteleostomi</taxon>
        <taxon>Mammalia</taxon>
        <taxon>Eutheria</taxon>
        <taxon>Laurasiatheria</taxon>
        <taxon>Chiroptera</taxon>
        <taxon>Yinpterochiroptera</taxon>
        <taxon>Rhinolophoidea</taxon>
        <taxon>Rhinolophidae</taxon>
        <taxon>Rhinolophinae</taxon>
        <taxon>Rhinolophus</taxon>
    </lineage>
</organism>
<protein>
    <submittedName>
        <fullName evidence="2">Uncharacterized protein</fullName>
    </submittedName>
</protein>
<reference evidence="2 3" key="2">
    <citation type="journal article" date="2018" name="Annu Rev Anim Biosci">
        <title>Bat Biology, Genomes, and the Bat1K Project: To Generate Chromosome-Level Genomes for All Living Bat Species.</title>
        <authorList>
            <person name="Teeling E.C."/>
            <person name="Vernes S.C."/>
            <person name="Davalos L.M."/>
            <person name="Ray D.A."/>
            <person name="Gilbert M.T.P."/>
            <person name="Myers E."/>
        </authorList>
    </citation>
    <scope>NUCLEOTIDE SEQUENCE</scope>
</reference>
<sequence>PIQPPGQEREKKIRIWDPNQGGKDITEEIMSGDDYGFSELKFKKKSRPRSYSYNCTKDVEETKRSDLNH</sequence>